<organism evidence="3 4">
    <name type="scientific">Mucuna pruriens</name>
    <name type="common">Velvet bean</name>
    <name type="synonym">Dolichos pruriens</name>
    <dbReference type="NCBI Taxonomy" id="157652"/>
    <lineage>
        <taxon>Eukaryota</taxon>
        <taxon>Viridiplantae</taxon>
        <taxon>Streptophyta</taxon>
        <taxon>Embryophyta</taxon>
        <taxon>Tracheophyta</taxon>
        <taxon>Spermatophyta</taxon>
        <taxon>Magnoliopsida</taxon>
        <taxon>eudicotyledons</taxon>
        <taxon>Gunneridae</taxon>
        <taxon>Pentapetalae</taxon>
        <taxon>rosids</taxon>
        <taxon>fabids</taxon>
        <taxon>Fabales</taxon>
        <taxon>Fabaceae</taxon>
        <taxon>Papilionoideae</taxon>
        <taxon>50 kb inversion clade</taxon>
        <taxon>NPAAA clade</taxon>
        <taxon>indigoferoid/millettioid clade</taxon>
        <taxon>Phaseoleae</taxon>
        <taxon>Mucuna</taxon>
    </lineage>
</organism>
<comment type="caution">
    <text evidence="3">The sequence shown here is derived from an EMBL/GenBank/DDBJ whole genome shotgun (WGS) entry which is preliminary data.</text>
</comment>
<feature type="transmembrane region" description="Helical" evidence="1">
    <location>
        <begin position="103"/>
        <end position="124"/>
    </location>
</feature>
<feature type="transmembrane region" description="Helical" evidence="1">
    <location>
        <begin position="172"/>
        <end position="194"/>
    </location>
</feature>
<accession>A0A371I8J4</accession>
<evidence type="ECO:0000313" key="3">
    <source>
        <dbReference type="EMBL" id="RDY11370.1"/>
    </source>
</evidence>
<dbReference type="PANTHER" id="PTHR37610">
    <property type="entry name" value="CCHC-TYPE DOMAIN-CONTAINING PROTEIN"/>
    <property type="match status" value="1"/>
</dbReference>
<keyword evidence="1" id="KW-0812">Transmembrane</keyword>
<evidence type="ECO:0000259" key="2">
    <source>
        <dbReference type="Pfam" id="PF14244"/>
    </source>
</evidence>
<protein>
    <recommendedName>
        <fullName evidence="2">Retrotransposon Copia-like N-terminal domain-containing protein</fullName>
    </recommendedName>
</protein>
<feature type="non-terminal residue" evidence="3">
    <location>
        <position position="1"/>
    </location>
</feature>
<sequence length="234" mass="26798">MAKTQLDDILNPYFIHPSNNPGLLLVSQPPTRDNYGSWSHTMCTILLGKNTFVFELYASWDHNNNIVASWLLNSISKNIVTSHNNPRFFQLKKLLMDLVQGDYSLASILLGILLNFNILEYVTYFLMDLDDFFSQIIGKILMVNHIPPISKVFSLIIQEEKQKENVLLNSHLLIQLHLVSNLLILSTLKCNLLILSTLKCNLLILSTLNPRLRRISYYVAIVACMVILKRNVIN</sequence>
<reference evidence="3" key="1">
    <citation type="submission" date="2018-05" db="EMBL/GenBank/DDBJ databases">
        <title>Draft genome of Mucuna pruriens seed.</title>
        <authorList>
            <person name="Nnadi N.E."/>
            <person name="Vos R."/>
            <person name="Hasami M.H."/>
            <person name="Devisetty U.K."/>
            <person name="Aguiy J.C."/>
        </authorList>
    </citation>
    <scope>NUCLEOTIDE SEQUENCE [LARGE SCALE GENOMIC DNA]</scope>
    <source>
        <strain evidence="3">JCA_2017</strain>
    </source>
</reference>
<dbReference type="InterPro" id="IPR029472">
    <property type="entry name" value="Copia-like_N"/>
</dbReference>
<dbReference type="Pfam" id="PF14244">
    <property type="entry name" value="Retrotran_gag_3"/>
    <property type="match status" value="1"/>
</dbReference>
<evidence type="ECO:0000256" key="1">
    <source>
        <dbReference type="SAM" id="Phobius"/>
    </source>
</evidence>
<dbReference type="Proteomes" id="UP000257109">
    <property type="component" value="Unassembled WGS sequence"/>
</dbReference>
<dbReference type="EMBL" id="QJKJ01000653">
    <property type="protein sequence ID" value="RDY11370.1"/>
    <property type="molecule type" value="Genomic_DNA"/>
</dbReference>
<dbReference type="OrthoDB" id="1737256at2759"/>
<proteinExistence type="predicted"/>
<dbReference type="AlphaFoldDB" id="A0A371I8J4"/>
<gene>
    <name evidence="3" type="ORF">CR513_03982</name>
</gene>
<keyword evidence="1" id="KW-0472">Membrane</keyword>
<feature type="transmembrane region" description="Helical" evidence="1">
    <location>
        <begin position="215"/>
        <end position="233"/>
    </location>
</feature>
<keyword evidence="1" id="KW-1133">Transmembrane helix</keyword>
<keyword evidence="4" id="KW-1185">Reference proteome</keyword>
<name>A0A371I8J4_MUCPR</name>
<evidence type="ECO:0000313" key="4">
    <source>
        <dbReference type="Proteomes" id="UP000257109"/>
    </source>
</evidence>
<dbReference type="PANTHER" id="PTHR37610:SF97">
    <property type="entry name" value="RETROTRANSPOSON GAG DOMAIN-CONTAINING PROTEIN"/>
    <property type="match status" value="1"/>
</dbReference>
<feature type="domain" description="Retrotransposon Copia-like N-terminal" evidence="2">
    <location>
        <begin position="16"/>
        <end position="52"/>
    </location>
</feature>